<accession>A0A7S4B7D4</accession>
<protein>
    <submittedName>
        <fullName evidence="2">Uncharacterized protein</fullName>
    </submittedName>
</protein>
<name>A0A7S4B7D4_CHRCT</name>
<feature type="transmembrane region" description="Helical" evidence="1">
    <location>
        <begin position="198"/>
        <end position="217"/>
    </location>
</feature>
<evidence type="ECO:0000313" key="2">
    <source>
        <dbReference type="EMBL" id="CAE0756833.1"/>
    </source>
</evidence>
<gene>
    <name evidence="2" type="ORF">PCAR00345_LOCUS9427</name>
</gene>
<reference evidence="2" key="1">
    <citation type="submission" date="2021-01" db="EMBL/GenBank/DDBJ databases">
        <authorList>
            <person name="Corre E."/>
            <person name="Pelletier E."/>
            <person name="Niang G."/>
            <person name="Scheremetjew M."/>
            <person name="Finn R."/>
            <person name="Kale V."/>
            <person name="Holt S."/>
            <person name="Cochrane G."/>
            <person name="Meng A."/>
            <person name="Brown T."/>
            <person name="Cohen L."/>
        </authorList>
    </citation>
    <scope>NUCLEOTIDE SEQUENCE</scope>
    <source>
        <strain evidence="2">CCMP645</strain>
    </source>
</reference>
<dbReference type="AlphaFoldDB" id="A0A7S4B7D4"/>
<feature type="transmembrane region" description="Helical" evidence="1">
    <location>
        <begin position="157"/>
        <end position="178"/>
    </location>
</feature>
<proteinExistence type="predicted"/>
<organism evidence="2">
    <name type="scientific">Chrysotila carterae</name>
    <name type="common">Marine alga</name>
    <name type="synonym">Syracosphaera carterae</name>
    <dbReference type="NCBI Taxonomy" id="13221"/>
    <lineage>
        <taxon>Eukaryota</taxon>
        <taxon>Haptista</taxon>
        <taxon>Haptophyta</taxon>
        <taxon>Prymnesiophyceae</taxon>
        <taxon>Isochrysidales</taxon>
        <taxon>Isochrysidaceae</taxon>
        <taxon>Chrysotila</taxon>
    </lineage>
</organism>
<keyword evidence="1" id="KW-0812">Transmembrane</keyword>
<evidence type="ECO:0000256" key="1">
    <source>
        <dbReference type="SAM" id="Phobius"/>
    </source>
</evidence>
<sequence>MDSWQETNEAVRDLHKSLLPEDGKAGAEGASIGSSVSEANLLNEAYRLHPDIGTASQLAQPGGFRRAHVLASEPVTGVRMQYAEQPLVTHLEKKGFTDAFITEVVQQLPDGTQIRYESRDYRRGRLPAIIVEGELLAGVERAKPAHFLTWRPFSVSFWESFTILCGACLFLSGSVDWMTPIGDTAHGASEEQSAATVAWPYVCGGVFFLIGCYLALVRLHQPRVSARSSRLRPLSTRCTYMPS</sequence>
<keyword evidence="1" id="KW-1133">Transmembrane helix</keyword>
<dbReference type="EMBL" id="HBIZ01015283">
    <property type="protein sequence ID" value="CAE0756833.1"/>
    <property type="molecule type" value="Transcribed_RNA"/>
</dbReference>
<keyword evidence="1" id="KW-0472">Membrane</keyword>